<evidence type="ECO:0000313" key="2">
    <source>
        <dbReference type="Proteomes" id="UP000800093"/>
    </source>
</evidence>
<protein>
    <submittedName>
        <fullName evidence="1">Uncharacterized protein</fullName>
    </submittedName>
</protein>
<accession>A0A9P4KGE6</accession>
<proteinExistence type="predicted"/>
<comment type="caution">
    <text evidence="1">The sequence shown here is derived from an EMBL/GenBank/DDBJ whole genome shotgun (WGS) entry which is preliminary data.</text>
</comment>
<gene>
    <name evidence="1" type="ORF">CC78DRAFT_16042</name>
</gene>
<sequence>MDSPIRPLSCPEIHLASSPDRQFPCSAKGCSSTLLDSIHSEHTSTLALELFDDEIDSIAPCKRVSSLIDPSRYVGRDAIVPVTTSQVNAAPLGLPSVYYPEVEHKRVNWIRERKTKLRNKVKKLREVQRKNFKHAKRAFHLPPWVARLKSKKEDSAISYMRKNISQPLPTKVIDSSVEGYPPLGYHEETTEGEASHINIPCLVELGYPSLPNRPIKLDSWRLQKLRPKLPKHITPIWHKRDSANCLTSEEGLGLAIASPLSFPLPVSDTRTEPRKHGPVARHGMKNPRTATYAQRPQPRAEAEVPKWATVAAIHYAENAQSKITGTENIDIGTSCSKIKGLQLTTQSRGIVLAKSAQTILSDFIFARKDLLNVFGVWAPVANVVLEEPDERSFESRIDIDRTHIKKTLLLMDKAFNYYRICALEVELLRLTCPVLQRFSLTGKEKTEEMVENIIPPFYSWEVFDYELERMEPKLPDVEIMKNEMDLAVARAAKLMGMRGDSWDGWGQDLMRKDEKIRSGRVLSSAWENSSISDIGGEMGGSFNAKSIRFEDLNNVIPLMS</sequence>
<keyword evidence="2" id="KW-1185">Reference proteome</keyword>
<organism evidence="1 2">
    <name type="scientific">Lojkania enalia</name>
    <dbReference type="NCBI Taxonomy" id="147567"/>
    <lineage>
        <taxon>Eukaryota</taxon>
        <taxon>Fungi</taxon>
        <taxon>Dikarya</taxon>
        <taxon>Ascomycota</taxon>
        <taxon>Pezizomycotina</taxon>
        <taxon>Dothideomycetes</taxon>
        <taxon>Pleosporomycetidae</taxon>
        <taxon>Pleosporales</taxon>
        <taxon>Pleosporales incertae sedis</taxon>
        <taxon>Lojkania</taxon>
    </lineage>
</organism>
<reference evidence="2" key="1">
    <citation type="journal article" date="2020" name="Stud. Mycol.">
        <title>101 Dothideomycetes genomes: A test case for predicting lifestyles and emergence of pathogens.</title>
        <authorList>
            <person name="Haridas S."/>
            <person name="Albert R."/>
            <person name="Binder M."/>
            <person name="Bloem J."/>
            <person name="LaButti K."/>
            <person name="Salamov A."/>
            <person name="Andreopoulos B."/>
            <person name="Baker S."/>
            <person name="Barry K."/>
            <person name="Bills G."/>
            <person name="Bluhm B."/>
            <person name="Cannon C."/>
            <person name="Castanera R."/>
            <person name="Culley D."/>
            <person name="Daum C."/>
            <person name="Ezra D."/>
            <person name="Gonzalez J."/>
            <person name="Henrissat B."/>
            <person name="Kuo A."/>
            <person name="Liang C."/>
            <person name="Lipzen A."/>
            <person name="Lutzoni F."/>
            <person name="Magnuson J."/>
            <person name="Mondo S."/>
            <person name="Nolan M."/>
            <person name="Ohm R."/>
            <person name="Pangilinan J."/>
            <person name="Park H.-J."/>
            <person name="Ramirez L."/>
            <person name="Alfaro M."/>
            <person name="Sun H."/>
            <person name="Tritt A."/>
            <person name="Yoshinaga Y."/>
            <person name="Zwiers L.-H."/>
            <person name="Turgeon B."/>
            <person name="Goodwin S."/>
            <person name="Spatafora J."/>
            <person name="Crous P."/>
            <person name="Grigoriev I."/>
        </authorList>
    </citation>
    <scope>NUCLEOTIDE SEQUENCE [LARGE SCALE GENOMIC DNA]</scope>
    <source>
        <strain evidence="2">CBS 304.66</strain>
    </source>
</reference>
<dbReference type="AlphaFoldDB" id="A0A9P4KGE6"/>
<name>A0A9P4KGE6_9PLEO</name>
<evidence type="ECO:0000313" key="1">
    <source>
        <dbReference type="EMBL" id="KAF2268186.1"/>
    </source>
</evidence>
<dbReference type="Proteomes" id="UP000800093">
    <property type="component" value="Unassembled WGS sequence"/>
</dbReference>
<dbReference type="EMBL" id="ML986587">
    <property type="protein sequence ID" value="KAF2268186.1"/>
    <property type="molecule type" value="Genomic_DNA"/>
</dbReference>